<dbReference type="EMBL" id="CABFNO020001404">
    <property type="protein sequence ID" value="CAG9986411.1"/>
    <property type="molecule type" value="Genomic_DNA"/>
</dbReference>
<evidence type="ECO:0000313" key="3">
    <source>
        <dbReference type="Proteomes" id="UP000754883"/>
    </source>
</evidence>
<name>A0A9N9UFZ3_9HYPO</name>
<gene>
    <name evidence="2" type="ORF">CBYS24578_00012688</name>
</gene>
<dbReference type="OrthoDB" id="5148166at2759"/>
<accession>A0A9N9UFZ3</accession>
<organism evidence="2 3">
    <name type="scientific">Clonostachys byssicola</name>
    <dbReference type="NCBI Taxonomy" id="160290"/>
    <lineage>
        <taxon>Eukaryota</taxon>
        <taxon>Fungi</taxon>
        <taxon>Dikarya</taxon>
        <taxon>Ascomycota</taxon>
        <taxon>Pezizomycotina</taxon>
        <taxon>Sordariomycetes</taxon>
        <taxon>Hypocreomycetidae</taxon>
        <taxon>Hypocreales</taxon>
        <taxon>Bionectriaceae</taxon>
        <taxon>Clonostachys</taxon>
    </lineage>
</organism>
<evidence type="ECO:0000256" key="1">
    <source>
        <dbReference type="SAM" id="MobiDB-lite"/>
    </source>
</evidence>
<protein>
    <submittedName>
        <fullName evidence="2">Uncharacterized protein</fullName>
    </submittedName>
</protein>
<dbReference type="AlphaFoldDB" id="A0A9N9UFZ3"/>
<keyword evidence="3" id="KW-1185">Reference proteome</keyword>
<evidence type="ECO:0000313" key="2">
    <source>
        <dbReference type="EMBL" id="CAG9986411.1"/>
    </source>
</evidence>
<comment type="caution">
    <text evidence="2">The sequence shown here is derived from an EMBL/GenBank/DDBJ whole genome shotgun (WGS) entry which is preliminary data.</text>
</comment>
<sequence>MAVTLELREPVYPIVPRDSSQLSAEAVKALTTGGFRAHEPEDIANGSPTANAAAAFAECYPVLAEELLDWASKNGALVQRKAETEPLIMTMRQNVFAVPPNRIAIAFALGCKNVCAGAVIAKGMARRAALSKGLPFKDDEPLKIARWMVRTIVDEDCAMDQPVEVRSGQFVILYPGQELYQVDDNRNYADMSVIWTEHQLYADPTPKEESDGDVVVEDLTEEDSDK</sequence>
<proteinExistence type="predicted"/>
<dbReference type="Proteomes" id="UP000754883">
    <property type="component" value="Unassembled WGS sequence"/>
</dbReference>
<reference evidence="2" key="1">
    <citation type="submission" date="2021-10" db="EMBL/GenBank/DDBJ databases">
        <authorList>
            <person name="Piombo E."/>
        </authorList>
    </citation>
    <scope>NUCLEOTIDE SEQUENCE</scope>
</reference>
<feature type="compositionally biased region" description="Acidic residues" evidence="1">
    <location>
        <begin position="210"/>
        <end position="226"/>
    </location>
</feature>
<feature type="region of interest" description="Disordered" evidence="1">
    <location>
        <begin position="203"/>
        <end position="226"/>
    </location>
</feature>